<dbReference type="EMBL" id="JANEYF010000937">
    <property type="protein sequence ID" value="KAJ8966798.1"/>
    <property type="molecule type" value="Genomic_DNA"/>
</dbReference>
<evidence type="ECO:0008006" key="3">
    <source>
        <dbReference type="Google" id="ProtNLM"/>
    </source>
</evidence>
<proteinExistence type="predicted"/>
<dbReference type="InterPro" id="IPR045249">
    <property type="entry name" value="HARBI1-like"/>
</dbReference>
<dbReference type="Proteomes" id="UP001162156">
    <property type="component" value="Unassembled WGS sequence"/>
</dbReference>
<dbReference type="PANTHER" id="PTHR22930">
    <property type="match status" value="1"/>
</dbReference>
<sequence length="121" mass="14087">MSTLEHSKYLPTHSHEREKIGARKDFLITLWYLSNEESFRQVSDRFNVTYSSAHRCLKRVLDFLISIKSQIIKWPTGNNVKRINNGFKGKKGINNIIGVIDGSHIEINKPKEDQDAYINRK</sequence>
<evidence type="ECO:0000313" key="2">
    <source>
        <dbReference type="Proteomes" id="UP001162156"/>
    </source>
</evidence>
<comment type="caution">
    <text evidence="1">The sequence shown here is derived from an EMBL/GenBank/DDBJ whole genome shotgun (WGS) entry which is preliminary data.</text>
</comment>
<name>A0AAV8ZN77_9CUCU</name>
<organism evidence="1 2">
    <name type="scientific">Rhamnusium bicolor</name>
    <dbReference type="NCBI Taxonomy" id="1586634"/>
    <lineage>
        <taxon>Eukaryota</taxon>
        <taxon>Metazoa</taxon>
        <taxon>Ecdysozoa</taxon>
        <taxon>Arthropoda</taxon>
        <taxon>Hexapoda</taxon>
        <taxon>Insecta</taxon>
        <taxon>Pterygota</taxon>
        <taxon>Neoptera</taxon>
        <taxon>Endopterygota</taxon>
        <taxon>Coleoptera</taxon>
        <taxon>Polyphaga</taxon>
        <taxon>Cucujiformia</taxon>
        <taxon>Chrysomeloidea</taxon>
        <taxon>Cerambycidae</taxon>
        <taxon>Lepturinae</taxon>
        <taxon>Rhagiini</taxon>
        <taxon>Rhamnusium</taxon>
    </lineage>
</organism>
<protein>
    <recommendedName>
        <fullName evidence="3">Transposase Helix-turn-helix domain-containing protein</fullName>
    </recommendedName>
</protein>
<dbReference type="AlphaFoldDB" id="A0AAV8ZN77"/>
<accession>A0AAV8ZN77</accession>
<dbReference type="PANTHER" id="PTHR22930:SF85">
    <property type="entry name" value="GH03217P-RELATED"/>
    <property type="match status" value="1"/>
</dbReference>
<reference evidence="1" key="1">
    <citation type="journal article" date="2023" name="Insect Mol. Biol.">
        <title>Genome sequencing provides insights into the evolution of gene families encoding plant cell wall-degrading enzymes in longhorned beetles.</title>
        <authorList>
            <person name="Shin N.R."/>
            <person name="Okamura Y."/>
            <person name="Kirsch R."/>
            <person name="Pauchet Y."/>
        </authorList>
    </citation>
    <scope>NUCLEOTIDE SEQUENCE</scope>
    <source>
        <strain evidence="1">RBIC_L_NR</strain>
    </source>
</reference>
<evidence type="ECO:0000313" key="1">
    <source>
        <dbReference type="EMBL" id="KAJ8966798.1"/>
    </source>
</evidence>
<gene>
    <name evidence="1" type="ORF">NQ314_003294</name>
</gene>
<keyword evidence="2" id="KW-1185">Reference proteome</keyword>